<keyword evidence="5 6" id="KW-0472">Membrane</keyword>
<comment type="function">
    <text evidence="6">Probably involved in transport through the plasma membrane.</text>
</comment>
<dbReference type="Pfam" id="PF04515">
    <property type="entry name" value="Choline_transpo"/>
    <property type="match status" value="1"/>
</dbReference>
<dbReference type="GO" id="GO:0022857">
    <property type="term" value="F:transmembrane transporter activity"/>
    <property type="evidence" value="ECO:0007669"/>
    <property type="project" value="UniProtKB-UniRule"/>
</dbReference>
<name>A0A8H7ZXL8_9FUNG</name>
<keyword evidence="8" id="KW-1185">Reference proteome</keyword>
<evidence type="ECO:0000256" key="2">
    <source>
        <dbReference type="ARBA" id="ARBA00007168"/>
    </source>
</evidence>
<reference evidence="7 8" key="1">
    <citation type="journal article" name="Sci. Rep.">
        <title>Genome-scale phylogenetic analyses confirm Olpidium as the closest living zoosporic fungus to the non-flagellated, terrestrial fungi.</title>
        <authorList>
            <person name="Chang Y."/>
            <person name="Rochon D."/>
            <person name="Sekimoto S."/>
            <person name="Wang Y."/>
            <person name="Chovatia M."/>
            <person name="Sandor L."/>
            <person name="Salamov A."/>
            <person name="Grigoriev I.V."/>
            <person name="Stajich J.E."/>
            <person name="Spatafora J.W."/>
        </authorList>
    </citation>
    <scope>NUCLEOTIDE SEQUENCE [LARGE SCALE GENOMIC DNA]</scope>
    <source>
        <strain evidence="7">S191</strain>
    </source>
</reference>
<evidence type="ECO:0000256" key="5">
    <source>
        <dbReference type="ARBA" id="ARBA00023136"/>
    </source>
</evidence>
<comment type="similarity">
    <text evidence="2 6">Belongs to the CTL (choline transporter-like) family.</text>
</comment>
<comment type="caution">
    <text evidence="6">Lacks conserved residue(s) required for the propagation of feature annotation.</text>
</comment>
<comment type="subcellular location">
    <subcellularLocation>
        <location evidence="6">Cell membrane</location>
        <topology evidence="6">Multi-pass membrane protein</topology>
    </subcellularLocation>
    <subcellularLocation>
        <location evidence="1">Membrane</location>
        <topology evidence="1">Multi-pass membrane protein</topology>
    </subcellularLocation>
</comment>
<evidence type="ECO:0000256" key="6">
    <source>
        <dbReference type="RuleBase" id="RU368066"/>
    </source>
</evidence>
<evidence type="ECO:0000256" key="3">
    <source>
        <dbReference type="ARBA" id="ARBA00022692"/>
    </source>
</evidence>
<feature type="transmembrane region" description="Helical" evidence="6">
    <location>
        <begin position="53"/>
        <end position="71"/>
    </location>
</feature>
<dbReference type="Proteomes" id="UP000673691">
    <property type="component" value="Unassembled WGS sequence"/>
</dbReference>
<proteinExistence type="inferred from homology"/>
<accession>A0A8H7ZXL8</accession>
<dbReference type="OrthoDB" id="44736at2759"/>
<sequence>MIKDRGIEAIINDNLIDNVLTIGSLLVGALTALLVYAYIAFAGPPFSANSHTILLVEMAAFLFGFTMMNLVGEIITSGTATTFVALAEDPEALARTKPQLYEKIRQTYPEVAVGI</sequence>
<dbReference type="GO" id="GO:0005886">
    <property type="term" value="C:plasma membrane"/>
    <property type="evidence" value="ECO:0007669"/>
    <property type="project" value="UniProtKB-SubCell"/>
</dbReference>
<evidence type="ECO:0000313" key="8">
    <source>
        <dbReference type="Proteomes" id="UP000673691"/>
    </source>
</evidence>
<organism evidence="7 8">
    <name type="scientific">Olpidium bornovanus</name>
    <dbReference type="NCBI Taxonomy" id="278681"/>
    <lineage>
        <taxon>Eukaryota</taxon>
        <taxon>Fungi</taxon>
        <taxon>Fungi incertae sedis</taxon>
        <taxon>Olpidiomycota</taxon>
        <taxon>Olpidiomycotina</taxon>
        <taxon>Olpidiomycetes</taxon>
        <taxon>Olpidiales</taxon>
        <taxon>Olpidiaceae</taxon>
        <taxon>Olpidium</taxon>
    </lineage>
</organism>
<keyword evidence="4 6" id="KW-1133">Transmembrane helix</keyword>
<comment type="caution">
    <text evidence="7">The sequence shown here is derived from an EMBL/GenBank/DDBJ whole genome shotgun (WGS) entry which is preliminary data.</text>
</comment>
<evidence type="ECO:0000313" key="7">
    <source>
        <dbReference type="EMBL" id="KAG5461042.1"/>
    </source>
</evidence>
<keyword evidence="3 6" id="KW-0812">Transmembrane</keyword>
<dbReference type="AlphaFoldDB" id="A0A8H7ZXL8"/>
<gene>
    <name evidence="7" type="ORF">BJ554DRAFT_6834</name>
</gene>
<feature type="transmembrane region" description="Helical" evidence="6">
    <location>
        <begin position="20"/>
        <end position="41"/>
    </location>
</feature>
<dbReference type="InterPro" id="IPR007603">
    <property type="entry name" value="Choline_transptr-like"/>
</dbReference>
<evidence type="ECO:0000256" key="1">
    <source>
        <dbReference type="ARBA" id="ARBA00004141"/>
    </source>
</evidence>
<dbReference type="EMBL" id="JAEFCI010004290">
    <property type="protein sequence ID" value="KAG5461042.1"/>
    <property type="molecule type" value="Genomic_DNA"/>
</dbReference>
<evidence type="ECO:0000256" key="4">
    <source>
        <dbReference type="ARBA" id="ARBA00022989"/>
    </source>
</evidence>
<protein>
    <recommendedName>
        <fullName evidence="6">Protein PNS1</fullName>
    </recommendedName>
</protein>